<evidence type="ECO:0000313" key="2">
    <source>
        <dbReference type="EnsemblMetazoa" id="AMEC001795-PA"/>
    </source>
</evidence>
<dbReference type="InterPro" id="IPR019321">
    <property type="entry name" value="Nucleoporin_Nup88"/>
</dbReference>
<keyword evidence="3" id="KW-1185">Reference proteome</keyword>
<sequence length="109" mass="12122">MVSKTDSFGLNETKMFQVARDCSPDDHKHTQNLVESKDDMLYVWNAKNCCILVLNWRAAASRKQDELKHQVKYNAQAIKSTASRACPNLTNGPRSADDSSAGVFSELDG</sequence>
<feature type="region of interest" description="Disordered" evidence="1">
    <location>
        <begin position="84"/>
        <end position="109"/>
    </location>
</feature>
<reference evidence="3" key="1">
    <citation type="submission" date="2014-01" db="EMBL/GenBank/DDBJ databases">
        <title>The Genome Sequence of Anopheles melas CM1001059_A (V2).</title>
        <authorList>
            <consortium name="The Broad Institute Genomics Platform"/>
            <person name="Neafsey D.E."/>
            <person name="Besansky N."/>
            <person name="Howell P."/>
            <person name="Walton C."/>
            <person name="Young S.K."/>
            <person name="Zeng Q."/>
            <person name="Gargeya S."/>
            <person name="Fitzgerald M."/>
            <person name="Haas B."/>
            <person name="Abouelleil A."/>
            <person name="Allen A.W."/>
            <person name="Alvarado L."/>
            <person name="Arachchi H.M."/>
            <person name="Berlin A.M."/>
            <person name="Chapman S.B."/>
            <person name="Gainer-Dewar J."/>
            <person name="Goldberg J."/>
            <person name="Griggs A."/>
            <person name="Gujja S."/>
            <person name="Hansen M."/>
            <person name="Howarth C."/>
            <person name="Imamovic A."/>
            <person name="Ireland A."/>
            <person name="Larimer J."/>
            <person name="McCowan C."/>
            <person name="Murphy C."/>
            <person name="Pearson M."/>
            <person name="Poon T.W."/>
            <person name="Priest M."/>
            <person name="Roberts A."/>
            <person name="Saif S."/>
            <person name="Shea T."/>
            <person name="Sisk P."/>
            <person name="Sykes S."/>
            <person name="Wortman J."/>
            <person name="Nusbaum C."/>
            <person name="Birren B."/>
        </authorList>
    </citation>
    <scope>NUCLEOTIDE SEQUENCE [LARGE SCALE GENOMIC DNA]</scope>
    <source>
        <strain evidence="3">CM1001059</strain>
    </source>
</reference>
<proteinExistence type="predicted"/>
<organism evidence="2 3">
    <name type="scientific">Anopheles melas</name>
    <dbReference type="NCBI Taxonomy" id="34690"/>
    <lineage>
        <taxon>Eukaryota</taxon>
        <taxon>Metazoa</taxon>
        <taxon>Ecdysozoa</taxon>
        <taxon>Arthropoda</taxon>
        <taxon>Hexapoda</taxon>
        <taxon>Insecta</taxon>
        <taxon>Pterygota</taxon>
        <taxon>Neoptera</taxon>
        <taxon>Endopterygota</taxon>
        <taxon>Diptera</taxon>
        <taxon>Nematocera</taxon>
        <taxon>Culicoidea</taxon>
        <taxon>Culicidae</taxon>
        <taxon>Anophelinae</taxon>
        <taxon>Anopheles</taxon>
    </lineage>
</organism>
<dbReference type="VEuPathDB" id="VectorBase:AMEC001795"/>
<evidence type="ECO:0000256" key="1">
    <source>
        <dbReference type="SAM" id="MobiDB-lite"/>
    </source>
</evidence>
<dbReference type="Proteomes" id="UP000075902">
    <property type="component" value="Unassembled WGS sequence"/>
</dbReference>
<protein>
    <submittedName>
        <fullName evidence="2">Uncharacterized protein</fullName>
    </submittedName>
</protein>
<dbReference type="EnsemblMetazoa" id="AMEC001795-RA">
    <property type="protein sequence ID" value="AMEC001795-PA"/>
    <property type="gene ID" value="AMEC001795"/>
</dbReference>
<evidence type="ECO:0000313" key="3">
    <source>
        <dbReference type="Proteomes" id="UP000075902"/>
    </source>
</evidence>
<dbReference type="STRING" id="34690.A0A182TG99"/>
<dbReference type="Pfam" id="PF10168">
    <property type="entry name" value="Nup88"/>
    <property type="match status" value="1"/>
</dbReference>
<reference evidence="2" key="2">
    <citation type="submission" date="2020-05" db="UniProtKB">
        <authorList>
            <consortium name="EnsemblMetazoa"/>
        </authorList>
    </citation>
    <scope>IDENTIFICATION</scope>
    <source>
        <strain evidence="2">CM1001059</strain>
    </source>
</reference>
<name>A0A182TG99_9DIPT</name>
<feature type="compositionally biased region" description="Polar residues" evidence="1">
    <location>
        <begin position="84"/>
        <end position="93"/>
    </location>
</feature>
<accession>A0A182TG99</accession>
<dbReference type="AlphaFoldDB" id="A0A182TG99"/>